<feature type="region of interest" description="Disordered" evidence="1">
    <location>
        <begin position="19"/>
        <end position="101"/>
    </location>
</feature>
<evidence type="ECO:0000256" key="1">
    <source>
        <dbReference type="SAM" id="MobiDB-lite"/>
    </source>
</evidence>
<sequence>MQSRKSLTSIEAWLVVPPSTVPPLRDCPAQRACSVSPDRAITRDRESNEGDEERGYIPTSRPAFLSHTPRHILCSEAGRKGREEGRYRKRDGGKAGTPPSK</sequence>
<feature type="compositionally biased region" description="Basic and acidic residues" evidence="1">
    <location>
        <begin position="77"/>
        <end position="93"/>
    </location>
</feature>
<evidence type="ECO:0000313" key="2">
    <source>
        <dbReference type="EMBL" id="RXN21945.1"/>
    </source>
</evidence>
<gene>
    <name evidence="2" type="ORF">ROHU_023829</name>
</gene>
<proteinExistence type="predicted"/>
<protein>
    <submittedName>
        <fullName evidence="2">Uncharacterized protein</fullName>
    </submittedName>
</protein>
<reference evidence="2 3" key="1">
    <citation type="submission" date="2018-03" db="EMBL/GenBank/DDBJ databases">
        <title>Draft genome sequence of Rohu Carp (Labeo rohita).</title>
        <authorList>
            <person name="Das P."/>
            <person name="Kushwaha B."/>
            <person name="Joshi C.G."/>
            <person name="Kumar D."/>
            <person name="Nagpure N.S."/>
            <person name="Sahoo L."/>
            <person name="Das S.P."/>
            <person name="Bit A."/>
            <person name="Patnaik S."/>
            <person name="Meher P.K."/>
            <person name="Jayasankar P."/>
            <person name="Koringa P.G."/>
            <person name="Patel N.V."/>
            <person name="Hinsu A.T."/>
            <person name="Kumar R."/>
            <person name="Pandey M."/>
            <person name="Agarwal S."/>
            <person name="Srivastava S."/>
            <person name="Singh M."/>
            <person name="Iquebal M.A."/>
            <person name="Jaiswal S."/>
            <person name="Angadi U.B."/>
            <person name="Kumar N."/>
            <person name="Raza M."/>
            <person name="Shah T.M."/>
            <person name="Rai A."/>
            <person name="Jena J.K."/>
        </authorList>
    </citation>
    <scope>NUCLEOTIDE SEQUENCE [LARGE SCALE GENOMIC DNA]</scope>
    <source>
        <strain evidence="2">DASCIFA01</strain>
        <tissue evidence="2">Testis</tissue>
    </source>
</reference>
<evidence type="ECO:0000313" key="3">
    <source>
        <dbReference type="Proteomes" id="UP000290572"/>
    </source>
</evidence>
<keyword evidence="3" id="KW-1185">Reference proteome</keyword>
<organism evidence="2 3">
    <name type="scientific">Labeo rohita</name>
    <name type="common">Indian major carp</name>
    <name type="synonym">Cyprinus rohita</name>
    <dbReference type="NCBI Taxonomy" id="84645"/>
    <lineage>
        <taxon>Eukaryota</taxon>
        <taxon>Metazoa</taxon>
        <taxon>Chordata</taxon>
        <taxon>Craniata</taxon>
        <taxon>Vertebrata</taxon>
        <taxon>Euteleostomi</taxon>
        <taxon>Actinopterygii</taxon>
        <taxon>Neopterygii</taxon>
        <taxon>Teleostei</taxon>
        <taxon>Ostariophysi</taxon>
        <taxon>Cypriniformes</taxon>
        <taxon>Cyprinidae</taxon>
        <taxon>Labeoninae</taxon>
        <taxon>Labeonini</taxon>
        <taxon>Labeo</taxon>
    </lineage>
</organism>
<dbReference type="EMBL" id="QBIY01012605">
    <property type="protein sequence ID" value="RXN21945.1"/>
    <property type="molecule type" value="Genomic_DNA"/>
</dbReference>
<dbReference type="AlphaFoldDB" id="A0A498MZ44"/>
<name>A0A498MZ44_LABRO</name>
<comment type="caution">
    <text evidence="2">The sequence shown here is derived from an EMBL/GenBank/DDBJ whole genome shotgun (WGS) entry which is preliminary data.</text>
</comment>
<dbReference type="Proteomes" id="UP000290572">
    <property type="component" value="Unassembled WGS sequence"/>
</dbReference>
<accession>A0A498MZ44</accession>